<evidence type="ECO:0000313" key="4">
    <source>
        <dbReference type="EMBL" id="WLQ58262.1"/>
    </source>
</evidence>
<dbReference type="Gene3D" id="3.10.129.10">
    <property type="entry name" value="Hotdog Thioesterase"/>
    <property type="match status" value="1"/>
</dbReference>
<dbReference type="Proteomes" id="UP001235744">
    <property type="component" value="Chromosome"/>
</dbReference>
<reference evidence="4 5" key="1">
    <citation type="submission" date="2023-03" db="EMBL/GenBank/DDBJ databases">
        <title>Isolation and description of six Streptomyces strains from soil environments, able to metabolize different microbial glucans.</title>
        <authorList>
            <person name="Widen T."/>
            <person name="Larsbrink J."/>
        </authorList>
    </citation>
    <scope>NUCLEOTIDE SEQUENCE [LARGE SCALE GENOMIC DNA]</scope>
    <source>
        <strain evidence="4 5">Alt2</strain>
    </source>
</reference>
<dbReference type="PANTHER" id="PTHR43841:SF1">
    <property type="entry name" value="3-HYDROXYACYL-THIOESTER DEHYDRATASE X"/>
    <property type="match status" value="1"/>
</dbReference>
<feature type="region of interest" description="Disordered" evidence="2">
    <location>
        <begin position="149"/>
        <end position="181"/>
    </location>
</feature>
<protein>
    <submittedName>
        <fullName evidence="4">MaoC/PaaZ C-terminal domain-containing protein</fullName>
    </submittedName>
</protein>
<proteinExistence type="inferred from homology"/>
<feature type="compositionally biased region" description="Low complexity" evidence="2">
    <location>
        <begin position="166"/>
        <end position="176"/>
    </location>
</feature>
<evidence type="ECO:0000313" key="5">
    <source>
        <dbReference type="Proteomes" id="UP001235744"/>
    </source>
</evidence>
<dbReference type="InterPro" id="IPR029069">
    <property type="entry name" value="HotDog_dom_sf"/>
</dbReference>
<evidence type="ECO:0000256" key="2">
    <source>
        <dbReference type="SAM" id="MobiDB-lite"/>
    </source>
</evidence>
<dbReference type="InterPro" id="IPR002539">
    <property type="entry name" value="MaoC-like_dom"/>
</dbReference>
<sequence length="306" mass="32533">MPSLLLSLARGAVTSLFKRAGRPGATLPADRHHRPAAPAAPGPLAAYRRICAFPETGPLPVTYPHVLGFPLAMRLMTGRSFPLPVTGLVHTWIEITAQRALHPTDRIELTVYAEALTPHRRGTEVTVVTEARLADELVWESRSGYLSRHATGTTPAPAAPGPAPSHHPARTTTPAAPAAPGPALPAVTEWRLPADLGRRYGAASGDRNPIHLYPLTARLFGFPRAIAHGMWTVARCLAEAPQPDPAHPVHSVHSVRADFRAPVLLPGTVTYASDGTAFQLRGDGGRVHLTGTTARTAPEAARDGRS</sequence>
<feature type="domain" description="MaoC-like" evidence="3">
    <location>
        <begin position="173"/>
        <end position="271"/>
    </location>
</feature>
<organism evidence="4 5">
    <name type="scientific">Streptomyces poriferorum</name>
    <dbReference type="NCBI Taxonomy" id="2798799"/>
    <lineage>
        <taxon>Bacteria</taxon>
        <taxon>Bacillati</taxon>
        <taxon>Actinomycetota</taxon>
        <taxon>Actinomycetes</taxon>
        <taxon>Kitasatosporales</taxon>
        <taxon>Streptomycetaceae</taxon>
        <taxon>Streptomyces</taxon>
    </lineage>
</organism>
<dbReference type="SUPFAM" id="SSF54637">
    <property type="entry name" value="Thioesterase/thiol ester dehydrase-isomerase"/>
    <property type="match status" value="1"/>
</dbReference>
<gene>
    <name evidence="4" type="ORF">P8A19_23775</name>
</gene>
<dbReference type="PANTHER" id="PTHR43841">
    <property type="entry name" value="3-HYDROXYACYL-THIOESTER DEHYDRATASE HTDX-RELATED"/>
    <property type="match status" value="1"/>
</dbReference>
<evidence type="ECO:0000259" key="3">
    <source>
        <dbReference type="Pfam" id="PF01575"/>
    </source>
</evidence>
<keyword evidence="5" id="KW-1185">Reference proteome</keyword>
<dbReference type="Pfam" id="PF01575">
    <property type="entry name" value="MaoC_dehydratas"/>
    <property type="match status" value="1"/>
</dbReference>
<accession>A0ABY9ISH2</accession>
<evidence type="ECO:0000256" key="1">
    <source>
        <dbReference type="ARBA" id="ARBA00005254"/>
    </source>
</evidence>
<dbReference type="RefSeq" id="WP_306070539.1">
    <property type="nucleotide sequence ID" value="NZ_CP120988.1"/>
</dbReference>
<comment type="similarity">
    <text evidence="1">Belongs to the enoyl-CoA hydratase/isomerase family.</text>
</comment>
<dbReference type="EMBL" id="CP120988">
    <property type="protein sequence ID" value="WLQ58262.1"/>
    <property type="molecule type" value="Genomic_DNA"/>
</dbReference>
<name>A0ABY9ISH2_9ACTN</name>